<comment type="catalytic activity">
    <reaction evidence="1">
        <text>ATP + protein L-histidine = ADP + protein N-phospho-L-histidine.</text>
        <dbReference type="EC" id="2.7.13.3"/>
    </reaction>
</comment>
<dbReference type="EC" id="2.7.13.3" evidence="3"/>
<evidence type="ECO:0000313" key="15">
    <source>
        <dbReference type="Proteomes" id="UP001269819"/>
    </source>
</evidence>
<dbReference type="Gene3D" id="6.10.340.10">
    <property type="match status" value="1"/>
</dbReference>
<dbReference type="CDD" id="cd00082">
    <property type="entry name" value="HisKA"/>
    <property type="match status" value="1"/>
</dbReference>
<evidence type="ECO:0000256" key="11">
    <source>
        <dbReference type="SAM" id="Phobius"/>
    </source>
</evidence>
<keyword evidence="4" id="KW-0597">Phosphoprotein</keyword>
<dbReference type="Pfam" id="PF00512">
    <property type="entry name" value="HisKA"/>
    <property type="match status" value="1"/>
</dbReference>
<keyword evidence="5" id="KW-0808">Transferase</keyword>
<name>A0ABU3VY54_9GAMM</name>
<evidence type="ECO:0000256" key="5">
    <source>
        <dbReference type="ARBA" id="ARBA00022679"/>
    </source>
</evidence>
<evidence type="ECO:0000259" key="13">
    <source>
        <dbReference type="PROSITE" id="PS50885"/>
    </source>
</evidence>
<keyword evidence="8 14" id="KW-0067">ATP-binding</keyword>
<evidence type="ECO:0000256" key="3">
    <source>
        <dbReference type="ARBA" id="ARBA00012438"/>
    </source>
</evidence>
<dbReference type="Gene3D" id="3.30.565.10">
    <property type="entry name" value="Histidine kinase-like ATPase, C-terminal domain"/>
    <property type="match status" value="1"/>
</dbReference>
<dbReference type="InterPro" id="IPR003660">
    <property type="entry name" value="HAMP_dom"/>
</dbReference>
<proteinExistence type="predicted"/>
<dbReference type="InterPro" id="IPR005467">
    <property type="entry name" value="His_kinase_dom"/>
</dbReference>
<dbReference type="Gene3D" id="1.10.287.130">
    <property type="match status" value="1"/>
</dbReference>
<comment type="caution">
    <text evidence="14">The sequence shown here is derived from an EMBL/GenBank/DDBJ whole genome shotgun (WGS) entry which is preliminary data.</text>
</comment>
<dbReference type="PROSITE" id="PS50885">
    <property type="entry name" value="HAMP"/>
    <property type="match status" value="1"/>
</dbReference>
<reference evidence="14 15" key="1">
    <citation type="submission" date="2023-10" db="EMBL/GenBank/DDBJ databases">
        <title>Characteristics and mechanism of a salt-tolerant marine origin heterotrophic nitrifying- aerobic denitrifying bacteria Marinobacter xestospongiae HN1.</title>
        <authorList>
            <person name="Qi R."/>
        </authorList>
    </citation>
    <scope>NUCLEOTIDE SEQUENCE [LARGE SCALE GENOMIC DNA]</scope>
    <source>
        <strain evidence="14 15">HN1</strain>
    </source>
</reference>
<dbReference type="InterPro" id="IPR036890">
    <property type="entry name" value="HATPase_C_sf"/>
</dbReference>
<dbReference type="Pfam" id="PF02518">
    <property type="entry name" value="HATPase_c"/>
    <property type="match status" value="1"/>
</dbReference>
<keyword evidence="9" id="KW-0902">Two-component regulatory system</keyword>
<dbReference type="CDD" id="cd06225">
    <property type="entry name" value="HAMP"/>
    <property type="match status" value="1"/>
</dbReference>
<dbReference type="SUPFAM" id="SSF55874">
    <property type="entry name" value="ATPase domain of HSP90 chaperone/DNA topoisomerase II/histidine kinase"/>
    <property type="match status" value="1"/>
</dbReference>
<keyword evidence="6" id="KW-0547">Nucleotide-binding</keyword>
<evidence type="ECO:0000256" key="2">
    <source>
        <dbReference type="ARBA" id="ARBA00004370"/>
    </source>
</evidence>
<dbReference type="PANTHER" id="PTHR43065">
    <property type="entry name" value="SENSOR HISTIDINE KINASE"/>
    <property type="match status" value="1"/>
</dbReference>
<feature type="domain" description="HAMP" evidence="13">
    <location>
        <begin position="282"/>
        <end position="334"/>
    </location>
</feature>
<dbReference type="GO" id="GO:0005524">
    <property type="term" value="F:ATP binding"/>
    <property type="evidence" value="ECO:0007669"/>
    <property type="project" value="UniProtKB-KW"/>
</dbReference>
<dbReference type="SUPFAM" id="SSF47384">
    <property type="entry name" value="Homodimeric domain of signal transducing histidine kinase"/>
    <property type="match status" value="1"/>
</dbReference>
<dbReference type="SMART" id="SM00388">
    <property type="entry name" value="HisKA"/>
    <property type="match status" value="1"/>
</dbReference>
<evidence type="ECO:0000259" key="12">
    <source>
        <dbReference type="PROSITE" id="PS50109"/>
    </source>
</evidence>
<evidence type="ECO:0000256" key="9">
    <source>
        <dbReference type="ARBA" id="ARBA00023012"/>
    </source>
</evidence>
<dbReference type="PROSITE" id="PS50109">
    <property type="entry name" value="HIS_KIN"/>
    <property type="match status" value="1"/>
</dbReference>
<dbReference type="EMBL" id="JAWIIJ010000006">
    <property type="protein sequence ID" value="MDV2079215.1"/>
    <property type="molecule type" value="Genomic_DNA"/>
</dbReference>
<evidence type="ECO:0000256" key="1">
    <source>
        <dbReference type="ARBA" id="ARBA00000085"/>
    </source>
</evidence>
<evidence type="ECO:0000256" key="7">
    <source>
        <dbReference type="ARBA" id="ARBA00022777"/>
    </source>
</evidence>
<dbReference type="InterPro" id="IPR036097">
    <property type="entry name" value="HisK_dim/P_sf"/>
</dbReference>
<keyword evidence="10" id="KW-0175">Coiled coil</keyword>
<accession>A0ABU3VY54</accession>
<sequence>MSSRYLWVSLLAALVPLLSFAALYDSYFSELVSRLTDERLATRTAATKNEFQVYLNERRYELAALVDQFDTPGIFTEGGSDQLSPTLRDLLILQAEQKALYGVAFFDADQNLVWTFPDGALTRERYDRMKATPAIDFEGAQLIGPEPPSWDRPPVLLMKQSVALNGGTVNQNGTGDRDHTPAIGLIVRFNSLAAIAGSLQVDGVIRPRLSLPDGRTYDTVGQLVSSPETLVGSYPLLPGWYLELEQTRALVEPSSARMRYVLILLVTGTASFLLIIHLVISRRLKRQMDALIESVEHVANGDLETPVAQSSSREVKALAESIERMRHQLKQVIRSTLEVDRQASLGKLAAGLAHDIRNPLTTMLTTLQALIKREPNASHREMLAMLEDEVQRVNEVIGNLLNFARPREPQAEPILVPQLLDSLTALVTASARRQNVTLTVNCPANLTVHADAGQLRQILMNLVLNALQALPHGGQVWLDAEAIDQTVRLSVRDNGPGIPEHQRQRVIEPFFTTKSTGTGLGLAICHTLAVKNGGRLTIESTPGQGATVSIRFPIGEGMELEA</sequence>
<organism evidence="14 15">
    <name type="scientific">Marinobacter xestospongiae</name>
    <dbReference type="NCBI Taxonomy" id="994319"/>
    <lineage>
        <taxon>Bacteria</taxon>
        <taxon>Pseudomonadati</taxon>
        <taxon>Pseudomonadota</taxon>
        <taxon>Gammaproteobacteria</taxon>
        <taxon>Pseudomonadales</taxon>
        <taxon>Marinobacteraceae</taxon>
        <taxon>Marinobacter</taxon>
    </lineage>
</organism>
<dbReference type="CDD" id="cd00075">
    <property type="entry name" value="HATPase"/>
    <property type="match status" value="1"/>
</dbReference>
<dbReference type="InterPro" id="IPR003594">
    <property type="entry name" value="HATPase_dom"/>
</dbReference>
<gene>
    <name evidence="14" type="ORF">RYS15_10975</name>
</gene>
<dbReference type="Proteomes" id="UP001269819">
    <property type="component" value="Unassembled WGS sequence"/>
</dbReference>
<dbReference type="SMART" id="SM00304">
    <property type="entry name" value="HAMP"/>
    <property type="match status" value="1"/>
</dbReference>
<evidence type="ECO:0000256" key="4">
    <source>
        <dbReference type="ARBA" id="ARBA00022553"/>
    </source>
</evidence>
<feature type="coiled-coil region" evidence="10">
    <location>
        <begin position="308"/>
        <end position="335"/>
    </location>
</feature>
<keyword evidence="15" id="KW-1185">Reference proteome</keyword>
<evidence type="ECO:0000313" key="14">
    <source>
        <dbReference type="EMBL" id="MDV2079215.1"/>
    </source>
</evidence>
<dbReference type="PRINTS" id="PR00344">
    <property type="entry name" value="BCTRLSENSOR"/>
</dbReference>
<protein>
    <recommendedName>
        <fullName evidence="3">histidine kinase</fullName>
        <ecNumber evidence="3">2.7.13.3</ecNumber>
    </recommendedName>
</protein>
<evidence type="ECO:0000256" key="8">
    <source>
        <dbReference type="ARBA" id="ARBA00022840"/>
    </source>
</evidence>
<comment type="subcellular location">
    <subcellularLocation>
        <location evidence="2">Membrane</location>
    </subcellularLocation>
</comment>
<keyword evidence="7" id="KW-0418">Kinase</keyword>
<feature type="domain" description="Histidine kinase" evidence="12">
    <location>
        <begin position="351"/>
        <end position="556"/>
    </location>
</feature>
<dbReference type="SMART" id="SM00387">
    <property type="entry name" value="HATPase_c"/>
    <property type="match status" value="1"/>
</dbReference>
<dbReference type="InterPro" id="IPR003661">
    <property type="entry name" value="HisK_dim/P_dom"/>
</dbReference>
<dbReference type="InterPro" id="IPR004358">
    <property type="entry name" value="Sig_transdc_His_kin-like_C"/>
</dbReference>
<keyword evidence="11" id="KW-0812">Transmembrane</keyword>
<keyword evidence="11" id="KW-1133">Transmembrane helix</keyword>
<evidence type="ECO:0000256" key="10">
    <source>
        <dbReference type="SAM" id="Coils"/>
    </source>
</evidence>
<keyword evidence="11" id="KW-0472">Membrane</keyword>
<dbReference type="PANTHER" id="PTHR43065:SF10">
    <property type="entry name" value="PEROXIDE STRESS-ACTIVATED HISTIDINE KINASE MAK3"/>
    <property type="match status" value="1"/>
</dbReference>
<dbReference type="Pfam" id="PF00672">
    <property type="entry name" value="HAMP"/>
    <property type="match status" value="1"/>
</dbReference>
<dbReference type="SUPFAM" id="SSF158472">
    <property type="entry name" value="HAMP domain-like"/>
    <property type="match status" value="1"/>
</dbReference>
<feature type="transmembrane region" description="Helical" evidence="11">
    <location>
        <begin position="260"/>
        <end position="280"/>
    </location>
</feature>
<evidence type="ECO:0000256" key="6">
    <source>
        <dbReference type="ARBA" id="ARBA00022741"/>
    </source>
</evidence>
<dbReference type="RefSeq" id="WP_316973824.1">
    <property type="nucleotide sequence ID" value="NZ_JAWIIJ010000006.1"/>
</dbReference>